<evidence type="ECO:0000313" key="2">
    <source>
        <dbReference type="EMBL" id="SGY53700.1"/>
    </source>
</evidence>
<dbReference type="Proteomes" id="UP000249464">
    <property type="component" value="Unassembled WGS sequence"/>
</dbReference>
<sequence>MFVWVERPCNTPRRSVHRSDDNDITGSKYVGLTLDTLLAEERLRVPRRASPPPKAQAHGPYT</sequence>
<reference evidence="2 3" key="1">
    <citation type="submission" date="2016-11" db="EMBL/GenBank/DDBJ databases">
        <authorList>
            <person name="Jaros S."/>
            <person name="Januszkiewicz K."/>
            <person name="Wedrychowicz H."/>
        </authorList>
    </citation>
    <scope>NUCLEOTIDE SEQUENCE [LARGE SCALE GENOMIC DNA]</scope>
</reference>
<gene>
    <name evidence="2" type="primary">BQ5605_C006g03791</name>
    <name evidence="2" type="ORF">BQ5605_C006G03791</name>
</gene>
<name>A0A2X0P7E4_9BASI</name>
<protein>
    <submittedName>
        <fullName evidence="2">BQ5605_C006g03791 protein</fullName>
    </submittedName>
</protein>
<organism evidence="2 3">
    <name type="scientific">Microbotryum silenes-dioicae</name>
    <dbReference type="NCBI Taxonomy" id="796604"/>
    <lineage>
        <taxon>Eukaryota</taxon>
        <taxon>Fungi</taxon>
        <taxon>Dikarya</taxon>
        <taxon>Basidiomycota</taxon>
        <taxon>Pucciniomycotina</taxon>
        <taxon>Microbotryomycetes</taxon>
        <taxon>Microbotryales</taxon>
        <taxon>Microbotryaceae</taxon>
        <taxon>Microbotryum</taxon>
    </lineage>
</organism>
<dbReference type="AlphaFoldDB" id="A0A2X0P7E4"/>
<evidence type="ECO:0000256" key="1">
    <source>
        <dbReference type="SAM" id="MobiDB-lite"/>
    </source>
</evidence>
<proteinExistence type="predicted"/>
<dbReference type="EMBL" id="FQNC01000044">
    <property type="protein sequence ID" value="SGY53700.1"/>
    <property type="molecule type" value="Genomic_DNA"/>
</dbReference>
<keyword evidence="3" id="KW-1185">Reference proteome</keyword>
<evidence type="ECO:0000313" key="3">
    <source>
        <dbReference type="Proteomes" id="UP000249464"/>
    </source>
</evidence>
<accession>A0A2X0P7E4</accession>
<feature type="region of interest" description="Disordered" evidence="1">
    <location>
        <begin position="43"/>
        <end position="62"/>
    </location>
</feature>